<accession>A0A8J5XQ04</accession>
<evidence type="ECO:0000313" key="1">
    <source>
        <dbReference type="EMBL" id="KAG8468029.1"/>
    </source>
</evidence>
<reference evidence="1" key="1">
    <citation type="submission" date="2021-05" db="EMBL/GenBank/DDBJ databases">
        <title>The genome of the haptophyte Pavlova lutheri (Diacronema luteri, Pavlovales) - a model for lipid biosynthesis in eukaryotic algae.</title>
        <authorList>
            <person name="Hulatt C.J."/>
            <person name="Posewitz M.C."/>
        </authorList>
    </citation>
    <scope>NUCLEOTIDE SEQUENCE</scope>
    <source>
        <strain evidence="1">NIVA-4/92</strain>
    </source>
</reference>
<gene>
    <name evidence="1" type="ORF">KFE25_007081</name>
</gene>
<comment type="caution">
    <text evidence="1">The sequence shown here is derived from an EMBL/GenBank/DDBJ whole genome shotgun (WGS) entry which is preliminary data.</text>
</comment>
<dbReference type="EMBL" id="JAGTXO010000005">
    <property type="protein sequence ID" value="KAG8468029.1"/>
    <property type="molecule type" value="Genomic_DNA"/>
</dbReference>
<evidence type="ECO:0000313" key="2">
    <source>
        <dbReference type="Proteomes" id="UP000751190"/>
    </source>
</evidence>
<sequence length="628" mass="67951">MGTREWLLLVHAVSRAGAQDAPLLPSACLAEPGGSADANKAAPRIQVVDFFHDLFMQGGCSAPRANVSRLPWLPPNWPPDLVPSLRSVDRAQLFGTGTVYAQGVCAPNGGLPRAPSAGCRGLCVHATSRVDVGRARSSRRATYEQYDSERLIMARWLRSTDVCDHATSIVAPRTRGATALPHGPPCDADILILPSMWLHDFAIHGRSWSAVNYLSPCAGVYWRTVRAFFERSLARTPPIVVIVETWPLNVAPQEHSLAAIAHSLPPSLAARLVIGTTMSNVRVGVRALMHRADAHWREGAEEELARREAVAARLRGAEEGGGALRGGHGRVHEMVRLVRAPLLVSLPYTVGVSRTVDWSTACAPCSAAARAESAHASAGAASALRGPPLDSACAPPRRPLAVLYSATMGRRGSPVSKRNAPRVYPQRLRPQLVSALLRAGAECSRKGDRCTLRARGAVSELTVLTNMPDGYALTTRATFCVEPPGDSLDRSHVYVAILSGCIPVLWNGGHADYAIGEPAWWPWRAARQERLSPWPTCAPHLDYSTFALFFDAQVANSTSWVHELLAIESDGARLHALRTGLRRAARAFTYARAECGSDDCDAFSLFRGVVARAWRSRRALTLLPRRAS</sequence>
<organism evidence="1 2">
    <name type="scientific">Diacronema lutheri</name>
    <name type="common">Unicellular marine alga</name>
    <name type="synonym">Monochrysis lutheri</name>
    <dbReference type="NCBI Taxonomy" id="2081491"/>
    <lineage>
        <taxon>Eukaryota</taxon>
        <taxon>Haptista</taxon>
        <taxon>Haptophyta</taxon>
        <taxon>Pavlovophyceae</taxon>
        <taxon>Pavlovales</taxon>
        <taxon>Pavlovaceae</taxon>
        <taxon>Diacronema</taxon>
    </lineage>
</organism>
<dbReference type="AlphaFoldDB" id="A0A8J5XQ04"/>
<dbReference type="OrthoDB" id="409397at2759"/>
<name>A0A8J5XQ04_DIALT</name>
<keyword evidence="2" id="KW-1185">Reference proteome</keyword>
<evidence type="ECO:0008006" key="3">
    <source>
        <dbReference type="Google" id="ProtNLM"/>
    </source>
</evidence>
<dbReference type="Proteomes" id="UP000751190">
    <property type="component" value="Unassembled WGS sequence"/>
</dbReference>
<protein>
    <recommendedName>
        <fullName evidence="3">Exostosin GT47 domain-containing protein</fullName>
    </recommendedName>
</protein>
<proteinExistence type="predicted"/>